<sequence>MLSRGFPGVLSAVLPAAAAYAVHDAHRRPALCAADHSCQAVPRYSLWRALFTQSQYKRGTLSAAAALERACKHGDIGTIRLLKRELPGGAVDDFLHDDADILRAVCADGDVSTVRALLEPACASDAPFPSWLGRALRCACESGREDIVRDVLQRVAPRRCHLERALSAACVHNHVNIVQLVLAHARARDIAFNAQQLMHAARDAYTAGSVHALCGVLDAAAALPDVDMARFGTHVMRNARCCGCADVVRLVLDACDVPHRVVRRVFDAACDDGHADVVCLLLRRRGADALRDVDTSHVFALACERGHAALAQALLTLTGEHAVDVHAHDVLRRSCVLGNWDVLDMLLRLTGRRRMECALAKSLRSAWYAPELCYVLRL</sequence>
<protein>
    <recommendedName>
        <fullName evidence="2">Ankyrin repeat domain containing protein</fullName>
    </recommendedName>
</protein>
<dbReference type="SUPFAM" id="SSF48403">
    <property type="entry name" value="Ankyrin repeat"/>
    <property type="match status" value="1"/>
</dbReference>
<evidence type="ECO:0008006" key="2">
    <source>
        <dbReference type="Google" id="ProtNLM"/>
    </source>
</evidence>
<organism evidence="1">
    <name type="scientific">viral metagenome</name>
    <dbReference type="NCBI Taxonomy" id="1070528"/>
    <lineage>
        <taxon>unclassified sequences</taxon>
        <taxon>metagenomes</taxon>
        <taxon>organismal metagenomes</taxon>
    </lineage>
</organism>
<accession>A0A6C0ATZ2</accession>
<dbReference type="EMBL" id="MN740864">
    <property type="protein sequence ID" value="QHS83026.1"/>
    <property type="molecule type" value="Genomic_DNA"/>
</dbReference>
<evidence type="ECO:0000313" key="1">
    <source>
        <dbReference type="EMBL" id="QHS83026.1"/>
    </source>
</evidence>
<dbReference type="AlphaFoldDB" id="A0A6C0ATZ2"/>
<reference evidence="1" key="1">
    <citation type="journal article" date="2020" name="Nature">
        <title>Giant virus diversity and host interactions through global metagenomics.</title>
        <authorList>
            <person name="Schulz F."/>
            <person name="Roux S."/>
            <person name="Paez-Espino D."/>
            <person name="Jungbluth S."/>
            <person name="Walsh D.A."/>
            <person name="Denef V.J."/>
            <person name="McMahon K.D."/>
            <person name="Konstantinidis K.T."/>
            <person name="Eloe-Fadrosh E.A."/>
            <person name="Kyrpides N.C."/>
            <person name="Woyke T."/>
        </authorList>
    </citation>
    <scope>NUCLEOTIDE SEQUENCE</scope>
    <source>
        <strain evidence="1">GVMAG-S-1103017-74</strain>
    </source>
</reference>
<dbReference type="InterPro" id="IPR036770">
    <property type="entry name" value="Ankyrin_rpt-contain_sf"/>
</dbReference>
<proteinExistence type="predicted"/>
<name>A0A6C0ATZ2_9ZZZZ</name>
<dbReference type="Gene3D" id="1.25.40.20">
    <property type="entry name" value="Ankyrin repeat-containing domain"/>
    <property type="match status" value="1"/>
</dbReference>